<evidence type="ECO:0000256" key="3">
    <source>
        <dbReference type="ARBA" id="ARBA00022748"/>
    </source>
</evidence>
<dbReference type="GO" id="GO:0017004">
    <property type="term" value="P:cytochrome complex assembly"/>
    <property type="evidence" value="ECO:0007669"/>
    <property type="project" value="UniProtKB-KW"/>
</dbReference>
<keyword evidence="5 7" id="KW-0472">Membrane</keyword>
<evidence type="ECO:0000256" key="6">
    <source>
        <dbReference type="SAM" id="MobiDB-lite"/>
    </source>
</evidence>
<evidence type="ECO:0000313" key="10">
    <source>
        <dbReference type="Proteomes" id="UP001329313"/>
    </source>
</evidence>
<accession>A0AAU0MIQ0</accession>
<proteinExistence type="predicted"/>
<feature type="transmembrane region" description="Helical" evidence="7">
    <location>
        <begin position="486"/>
        <end position="505"/>
    </location>
</feature>
<feature type="transmembrane region" description="Helical" evidence="7">
    <location>
        <begin position="54"/>
        <end position="71"/>
    </location>
</feature>
<dbReference type="Pfam" id="PF05140">
    <property type="entry name" value="ResB"/>
    <property type="match status" value="1"/>
</dbReference>
<evidence type="ECO:0000256" key="5">
    <source>
        <dbReference type="ARBA" id="ARBA00023136"/>
    </source>
</evidence>
<feature type="region of interest" description="Disordered" evidence="6">
    <location>
        <begin position="550"/>
        <end position="575"/>
    </location>
</feature>
<dbReference type="InterPro" id="IPR007816">
    <property type="entry name" value="ResB-like_domain"/>
</dbReference>
<gene>
    <name evidence="9" type="ORF">RYJ27_00940</name>
</gene>
<organism evidence="9 10">
    <name type="scientific">Microbacterium limosum</name>
    <dbReference type="NCBI Taxonomy" id="3079935"/>
    <lineage>
        <taxon>Bacteria</taxon>
        <taxon>Bacillati</taxon>
        <taxon>Actinomycetota</taxon>
        <taxon>Actinomycetes</taxon>
        <taxon>Micrococcales</taxon>
        <taxon>Microbacteriaceae</taxon>
        <taxon>Microbacterium</taxon>
    </lineage>
</organism>
<dbReference type="GO" id="GO:0016020">
    <property type="term" value="C:membrane"/>
    <property type="evidence" value="ECO:0007669"/>
    <property type="project" value="UniProtKB-SubCell"/>
</dbReference>
<evidence type="ECO:0000313" key="9">
    <source>
        <dbReference type="EMBL" id="WOQ69844.1"/>
    </source>
</evidence>
<feature type="transmembrane region" description="Helical" evidence="7">
    <location>
        <begin position="108"/>
        <end position="128"/>
    </location>
</feature>
<feature type="domain" description="ResB-like" evidence="8">
    <location>
        <begin position="51"/>
        <end position="539"/>
    </location>
</feature>
<sequence>MSPSRSDTAAEVATDPLRPGDHTDADPPGITQPVLGLTGWLRWGWRQLTSMRTALVLLLFLAIAAVPGSLFPQRSADPNGVIQWERDNPDMFPLADAVGMFDVYLSPWFSAIYLLLFTSLIGCVIPRAKHHYKALRARPPRTPARLTRLAEHEEAELPAASGRPDPARYAIELAERQLRRAGYRVERYDGRGWVSVSAERGYLRETGNLIFHIALVGVLVAVGVGGALSYTGQRVVVEGTTFVNALSSYSSFSPGQFIDGTGLAPYSLTLDDFQVSYRLPGTPGAGQAGDFSADLTIRVPGQEDRAESVIVNYPITVEGDRIYLLGNGYAPTLTVRDADGEMVYSESQPFLPQDANMTSLGIVKIPDGLPEQLGLVGFLYPTQGVLPSGAFTSIYPDVVNPVITFNVFSGDLGIDDGTPRSVYTLEVEGLTQHTGGDTGLDSIELTPGATADLPNGWGTITWESVSDADPVKRFASLQIQRDPTSGWVLAFSILATLGLFAGLFVPRRRLWVKAHPAAEGIRVEYAGLARGEDPALARAVADLAAQHTTTYVDEAGTAPGPGRRASGSPPTRPSP</sequence>
<evidence type="ECO:0000256" key="1">
    <source>
        <dbReference type="ARBA" id="ARBA00004141"/>
    </source>
</evidence>
<keyword evidence="3" id="KW-0201">Cytochrome c-type biogenesis</keyword>
<dbReference type="PANTHER" id="PTHR31566">
    <property type="entry name" value="CYTOCHROME C BIOGENESIS PROTEIN CCS1, CHLOROPLASTIC"/>
    <property type="match status" value="1"/>
</dbReference>
<dbReference type="EMBL" id="CP137080">
    <property type="protein sequence ID" value="WOQ69844.1"/>
    <property type="molecule type" value="Genomic_DNA"/>
</dbReference>
<dbReference type="KEGG" id="mliy:RYJ27_00940"/>
<name>A0AAU0MIQ0_9MICO</name>
<feature type="region of interest" description="Disordered" evidence="6">
    <location>
        <begin position="1"/>
        <end position="29"/>
    </location>
</feature>
<dbReference type="AlphaFoldDB" id="A0AAU0MIQ0"/>
<reference evidence="9 10" key="1">
    <citation type="submission" date="2023-10" db="EMBL/GenBank/DDBJ databases">
        <title>Y20.</title>
        <authorList>
            <person name="Zhang G."/>
            <person name="Ding Y."/>
        </authorList>
    </citation>
    <scope>NUCLEOTIDE SEQUENCE [LARGE SCALE GENOMIC DNA]</scope>
    <source>
        <strain evidence="9 10">Y20</strain>
    </source>
</reference>
<evidence type="ECO:0000256" key="2">
    <source>
        <dbReference type="ARBA" id="ARBA00022692"/>
    </source>
</evidence>
<comment type="subcellular location">
    <subcellularLocation>
        <location evidence="1">Membrane</location>
        <topology evidence="1">Multi-pass membrane protein</topology>
    </subcellularLocation>
</comment>
<keyword evidence="2 7" id="KW-0812">Transmembrane</keyword>
<feature type="transmembrane region" description="Helical" evidence="7">
    <location>
        <begin position="209"/>
        <end position="230"/>
    </location>
</feature>
<feature type="compositionally biased region" description="Low complexity" evidence="6">
    <location>
        <begin position="558"/>
        <end position="569"/>
    </location>
</feature>
<evidence type="ECO:0000256" key="4">
    <source>
        <dbReference type="ARBA" id="ARBA00022989"/>
    </source>
</evidence>
<dbReference type="RefSeq" id="WP_330170938.1">
    <property type="nucleotide sequence ID" value="NZ_CP137080.1"/>
</dbReference>
<keyword evidence="10" id="KW-1185">Reference proteome</keyword>
<dbReference type="InterPro" id="IPR023494">
    <property type="entry name" value="Cyt_c_bgen_Ccs1/CcsB/ResB"/>
</dbReference>
<evidence type="ECO:0000256" key="7">
    <source>
        <dbReference type="SAM" id="Phobius"/>
    </source>
</evidence>
<dbReference type="PANTHER" id="PTHR31566:SF0">
    <property type="entry name" value="CYTOCHROME C BIOGENESIS PROTEIN CCS1, CHLOROPLASTIC"/>
    <property type="match status" value="1"/>
</dbReference>
<keyword evidence="4 7" id="KW-1133">Transmembrane helix</keyword>
<evidence type="ECO:0000259" key="8">
    <source>
        <dbReference type="Pfam" id="PF05140"/>
    </source>
</evidence>
<protein>
    <submittedName>
        <fullName evidence="9">Cytochrome c biogenesis protein ResB</fullName>
    </submittedName>
</protein>
<dbReference type="Proteomes" id="UP001329313">
    <property type="component" value="Chromosome"/>
</dbReference>